<evidence type="ECO:0000313" key="4">
    <source>
        <dbReference type="EMBL" id="WYJ99821.1"/>
    </source>
</evidence>
<dbReference type="RefSeq" id="WP_086313416.1">
    <property type="nucleotide sequence ID" value="NZ_CP147244.1"/>
</dbReference>
<feature type="transmembrane region" description="Helical" evidence="2">
    <location>
        <begin position="231"/>
        <end position="253"/>
    </location>
</feature>
<evidence type="ECO:0000313" key="5">
    <source>
        <dbReference type="Proteomes" id="UP000194948"/>
    </source>
</evidence>
<keyword evidence="2" id="KW-0472">Membrane</keyword>
<feature type="transmembrane region" description="Helical" evidence="2">
    <location>
        <begin position="135"/>
        <end position="155"/>
    </location>
</feature>
<feature type="transmembrane region" description="Helical" evidence="2">
    <location>
        <begin position="80"/>
        <end position="103"/>
    </location>
</feature>
<dbReference type="PANTHER" id="PTHR46558">
    <property type="entry name" value="TRACRIPTIONAL REGULATORY PROTEIN-RELATED-RELATED"/>
    <property type="match status" value="1"/>
</dbReference>
<name>A0AAQ3W6T2_9ENTE</name>
<dbReference type="AlphaFoldDB" id="A0AAQ3W6T2"/>
<dbReference type="EMBL" id="CP147244">
    <property type="protein sequence ID" value="WYJ99821.1"/>
    <property type="molecule type" value="Genomic_DNA"/>
</dbReference>
<keyword evidence="2" id="KW-1133">Transmembrane helix</keyword>
<evidence type="ECO:0000256" key="1">
    <source>
        <dbReference type="ARBA" id="ARBA00023125"/>
    </source>
</evidence>
<dbReference type="PROSITE" id="PS50943">
    <property type="entry name" value="HTH_CROC1"/>
    <property type="match status" value="1"/>
</dbReference>
<dbReference type="PANTHER" id="PTHR46558:SF15">
    <property type="entry name" value="HELIX-TURN-HELIX DOMAIN PROTEIN"/>
    <property type="match status" value="1"/>
</dbReference>
<dbReference type="Pfam" id="PF01381">
    <property type="entry name" value="HTH_3"/>
    <property type="match status" value="1"/>
</dbReference>
<sequence>MNIGEQLKSRRKELEMTQEEVAKQLFISRQAISNWETGKSYPDIENIIILSDIYEISLDNLLKGDKKVMIELKKKTVYQYVNLTLVILTIISIGICLLVDLLITDHLSWSLIVTSSLIYAAAIGVTLYKSRGSKLIKAFSTASLLLIPLLASIQYSLYFSQINQTKWLMNLGIPLALLWLIIIWLVIAVTYIFKLNLFLFFSLLGFASIFGSYLTGLFTGLYTNINDYFDYFFSNGLASLSVGLICLVMGVNYSKRVR</sequence>
<gene>
    <name evidence="4" type="ORF">A5821_000898</name>
</gene>
<feature type="domain" description="HTH cro/C1-type" evidence="3">
    <location>
        <begin position="7"/>
        <end position="61"/>
    </location>
</feature>
<organism evidence="4 5">
    <name type="scientific">Candidatus Enterococcus palustris</name>
    <dbReference type="NCBI Taxonomy" id="1834189"/>
    <lineage>
        <taxon>Bacteria</taxon>
        <taxon>Bacillati</taxon>
        <taxon>Bacillota</taxon>
        <taxon>Bacilli</taxon>
        <taxon>Lactobacillales</taxon>
        <taxon>Enterococcaceae</taxon>
        <taxon>Enterococcus</taxon>
    </lineage>
</organism>
<dbReference type="SUPFAM" id="SSF47413">
    <property type="entry name" value="lambda repressor-like DNA-binding domains"/>
    <property type="match status" value="1"/>
</dbReference>
<protein>
    <recommendedName>
        <fullName evidence="3">HTH cro/C1-type domain-containing protein</fullName>
    </recommendedName>
</protein>
<keyword evidence="2" id="KW-0812">Transmembrane</keyword>
<proteinExistence type="predicted"/>
<dbReference type="InterPro" id="IPR010982">
    <property type="entry name" value="Lambda_DNA-bd_dom_sf"/>
</dbReference>
<reference evidence="4 5" key="2">
    <citation type="submission" date="2024-03" db="EMBL/GenBank/DDBJ databases">
        <title>The Genome Sequence of Enterococcus sp. DIV0205d.</title>
        <authorList>
            <consortium name="The Broad Institute Genomics Platform"/>
            <consortium name="The Broad Institute Microbial Omics Core"/>
            <consortium name="The Broad Institute Genomic Center for Infectious Diseases"/>
            <person name="Earl A."/>
            <person name="Manson A."/>
            <person name="Gilmore M."/>
            <person name="Schwartman J."/>
            <person name="Shea T."/>
            <person name="Abouelleil A."/>
            <person name="Cao P."/>
            <person name="Chapman S."/>
            <person name="Cusick C."/>
            <person name="Young S."/>
            <person name="Neafsey D."/>
            <person name="Nusbaum C."/>
            <person name="Birren B."/>
        </authorList>
    </citation>
    <scope>NUCLEOTIDE SEQUENCE [LARGE SCALE GENOMIC DNA]</scope>
    <source>
        <strain evidence="4 5">7F3_DIV0205</strain>
    </source>
</reference>
<dbReference type="Gene3D" id="1.10.260.40">
    <property type="entry name" value="lambda repressor-like DNA-binding domains"/>
    <property type="match status" value="1"/>
</dbReference>
<dbReference type="InterPro" id="IPR001387">
    <property type="entry name" value="Cro/C1-type_HTH"/>
</dbReference>
<dbReference type="SMART" id="SM00530">
    <property type="entry name" value="HTH_XRE"/>
    <property type="match status" value="1"/>
</dbReference>
<dbReference type="Proteomes" id="UP000194948">
    <property type="component" value="Chromosome"/>
</dbReference>
<feature type="transmembrane region" description="Helical" evidence="2">
    <location>
        <begin position="167"/>
        <end position="193"/>
    </location>
</feature>
<dbReference type="CDD" id="cd00093">
    <property type="entry name" value="HTH_XRE"/>
    <property type="match status" value="1"/>
</dbReference>
<dbReference type="GO" id="GO:0003677">
    <property type="term" value="F:DNA binding"/>
    <property type="evidence" value="ECO:0007669"/>
    <property type="project" value="UniProtKB-KW"/>
</dbReference>
<reference evidence="5" key="1">
    <citation type="submission" date="2017-05" db="EMBL/GenBank/DDBJ databases">
        <title>The Genome Sequence of EEnterococcus faecalis 9F2_4866.</title>
        <authorList>
            <consortium name="The Broad Institute Genomics Platform"/>
            <consortium name="The Broad Institute Genomic Center for Infectious Diseases"/>
            <person name="Earl A."/>
            <person name="Manson A."/>
            <person name="Schwartman J."/>
            <person name="Gilmore M."/>
            <person name="Abouelleil A."/>
            <person name="Cao P."/>
            <person name="Chapman S."/>
            <person name="Cusick C."/>
            <person name="Shea T."/>
            <person name="Young S."/>
            <person name="Neafsey D."/>
            <person name="Nusbaum C."/>
            <person name="Birren B."/>
        </authorList>
    </citation>
    <scope>NUCLEOTIDE SEQUENCE [LARGE SCALE GENOMIC DNA]</scope>
    <source>
        <strain evidence="5">7F3_DIV0205</strain>
    </source>
</reference>
<accession>A0AAQ3W6T2</accession>
<evidence type="ECO:0000256" key="2">
    <source>
        <dbReference type="SAM" id="Phobius"/>
    </source>
</evidence>
<keyword evidence="1" id="KW-0238">DNA-binding</keyword>
<keyword evidence="5" id="KW-1185">Reference proteome</keyword>
<feature type="transmembrane region" description="Helical" evidence="2">
    <location>
        <begin position="200"/>
        <end position="225"/>
    </location>
</feature>
<evidence type="ECO:0000259" key="3">
    <source>
        <dbReference type="PROSITE" id="PS50943"/>
    </source>
</evidence>
<feature type="transmembrane region" description="Helical" evidence="2">
    <location>
        <begin position="109"/>
        <end position="128"/>
    </location>
</feature>